<keyword evidence="3" id="KW-0804">Transcription</keyword>
<dbReference type="OrthoDB" id="4456617at2"/>
<protein>
    <submittedName>
        <fullName evidence="6">Transcriptional regulator, TetR family</fullName>
    </submittedName>
</protein>
<feature type="DNA-binding region" description="H-T-H motif" evidence="4">
    <location>
        <begin position="243"/>
        <end position="262"/>
    </location>
</feature>
<dbReference type="InterPro" id="IPR001647">
    <property type="entry name" value="HTH_TetR"/>
</dbReference>
<proteinExistence type="predicted"/>
<dbReference type="PANTHER" id="PTHR30055:SF234">
    <property type="entry name" value="HTH-TYPE TRANSCRIPTIONAL REGULATOR BETI"/>
    <property type="match status" value="1"/>
</dbReference>
<dbReference type="GO" id="GO:0000976">
    <property type="term" value="F:transcription cis-regulatory region binding"/>
    <property type="evidence" value="ECO:0007669"/>
    <property type="project" value="TreeGrafter"/>
</dbReference>
<feature type="domain" description="HTH tetR-type" evidence="5">
    <location>
        <begin position="16"/>
        <end position="76"/>
    </location>
</feature>
<dbReference type="GO" id="GO:0003700">
    <property type="term" value="F:DNA-binding transcription factor activity"/>
    <property type="evidence" value="ECO:0007669"/>
    <property type="project" value="TreeGrafter"/>
</dbReference>
<dbReference type="PRINTS" id="PR00455">
    <property type="entry name" value="HTHTETR"/>
</dbReference>
<evidence type="ECO:0000256" key="3">
    <source>
        <dbReference type="ARBA" id="ARBA00023163"/>
    </source>
</evidence>
<evidence type="ECO:0000256" key="1">
    <source>
        <dbReference type="ARBA" id="ARBA00023015"/>
    </source>
</evidence>
<evidence type="ECO:0000259" key="5">
    <source>
        <dbReference type="PROSITE" id="PS50977"/>
    </source>
</evidence>
<dbReference type="Gene3D" id="1.10.10.60">
    <property type="entry name" value="Homeodomain-like"/>
    <property type="match status" value="2"/>
</dbReference>
<dbReference type="InterPro" id="IPR050109">
    <property type="entry name" value="HTH-type_TetR-like_transc_reg"/>
</dbReference>
<dbReference type="EMBL" id="OBEG01000009">
    <property type="protein sequence ID" value="SNY89530.1"/>
    <property type="molecule type" value="Genomic_DNA"/>
</dbReference>
<gene>
    <name evidence="6" type="ORF">SAMN04244553_6549</name>
</gene>
<accession>A0A285LX78</accession>
<evidence type="ECO:0000313" key="6">
    <source>
        <dbReference type="EMBL" id="SNY89530.1"/>
    </source>
</evidence>
<keyword evidence="7" id="KW-1185">Reference proteome</keyword>
<evidence type="ECO:0000313" key="7">
    <source>
        <dbReference type="Proteomes" id="UP000219565"/>
    </source>
</evidence>
<reference evidence="6 7" key="1">
    <citation type="submission" date="2017-09" db="EMBL/GenBank/DDBJ databases">
        <authorList>
            <person name="Ehlers B."/>
            <person name="Leendertz F.H."/>
        </authorList>
    </citation>
    <scope>NUCLEOTIDE SEQUENCE [LARGE SCALE GENOMIC DNA]</scope>
    <source>
        <strain evidence="6 7">DSM 45537</strain>
    </source>
</reference>
<name>A0A285LX78_9NOCA</name>
<keyword evidence="1" id="KW-0805">Transcription regulation</keyword>
<feature type="domain" description="HTH tetR-type" evidence="5">
    <location>
        <begin position="220"/>
        <end position="280"/>
    </location>
</feature>
<feature type="DNA-binding region" description="H-T-H motif" evidence="4">
    <location>
        <begin position="39"/>
        <end position="58"/>
    </location>
</feature>
<dbReference type="InterPro" id="IPR009057">
    <property type="entry name" value="Homeodomain-like_sf"/>
</dbReference>
<dbReference type="AlphaFoldDB" id="A0A285LX78"/>
<sequence length="413" mass="45090">MTSSAKIEPPKRRRPRDRRASILRAAGAAFARSGYHGTSMADIAAAEGISATALYRHFRNKQELLGQCLLTGLDTTLARLDQAARGEQPRTRVLTELVAVALELRGLPRLWQLEFRSVSTEDRQAVLVRVVRLTGYLRRAIRGHRPDLSASDAELLSWCVLSVAVSPSYHQVDLPAATFVDVLDGAVLALITADLPTEGPHARPANRAPQPGGTADFERTVRPERMIAAAARLFNTRGYAAVGIEDIGAAVGVTGPALYHHFAGKSDLLNEIIERNDQWIRLYTARALAEGRDAVESMRLLLRSYVLFALDEPDLLGTTVSEVGHLPAPQASRYRRTHREGVLSWARMLQSARTELSLPVARVLIQAMSTVVIDAVRNPRSVRRGDLLDALTAVGDRIAFSVPLSRAAALSAQ</sequence>
<dbReference type="SUPFAM" id="SSF46689">
    <property type="entry name" value="Homeodomain-like"/>
    <property type="match status" value="2"/>
</dbReference>
<evidence type="ECO:0000256" key="4">
    <source>
        <dbReference type="PROSITE-ProRule" id="PRU00335"/>
    </source>
</evidence>
<dbReference type="Gene3D" id="1.10.357.10">
    <property type="entry name" value="Tetracycline Repressor, domain 2"/>
    <property type="match status" value="2"/>
</dbReference>
<dbReference type="STRING" id="1379680.GCA_001612615_04454"/>
<dbReference type="Pfam" id="PF00440">
    <property type="entry name" value="TetR_N"/>
    <property type="match status" value="2"/>
</dbReference>
<dbReference type="PANTHER" id="PTHR30055">
    <property type="entry name" value="HTH-TYPE TRANSCRIPTIONAL REGULATOR RUTR"/>
    <property type="match status" value="1"/>
</dbReference>
<dbReference type="Proteomes" id="UP000219565">
    <property type="component" value="Unassembled WGS sequence"/>
</dbReference>
<evidence type="ECO:0000256" key="2">
    <source>
        <dbReference type="ARBA" id="ARBA00023125"/>
    </source>
</evidence>
<dbReference type="RefSeq" id="WP_097248216.1">
    <property type="nucleotide sequence ID" value="NZ_OBEG01000009.1"/>
</dbReference>
<organism evidence="6 7">
    <name type="scientific">Nocardia amikacinitolerans</name>
    <dbReference type="NCBI Taxonomy" id="756689"/>
    <lineage>
        <taxon>Bacteria</taxon>
        <taxon>Bacillati</taxon>
        <taxon>Actinomycetota</taxon>
        <taxon>Actinomycetes</taxon>
        <taxon>Mycobacteriales</taxon>
        <taxon>Nocardiaceae</taxon>
        <taxon>Nocardia</taxon>
    </lineage>
</organism>
<dbReference type="PROSITE" id="PS01081">
    <property type="entry name" value="HTH_TETR_1"/>
    <property type="match status" value="1"/>
</dbReference>
<keyword evidence="2 4" id="KW-0238">DNA-binding</keyword>
<dbReference type="PROSITE" id="PS50977">
    <property type="entry name" value="HTH_TETR_2"/>
    <property type="match status" value="2"/>
</dbReference>
<dbReference type="InterPro" id="IPR023772">
    <property type="entry name" value="DNA-bd_HTH_TetR-type_CS"/>
</dbReference>